<sequence>MAFSQAWLLSALAQATAAIVGLTIAFTISSYTTRREYVLSRTDRYRDEIIEFKEKYQYVFDNMARALKESSSFRYENVRFNLDEDIDSWAENQRDPKTAEVWARISGIADALSDIEPNLNPDMTREQVGMINKASEELPWYFGSGTDSSKQVYREVAGLNEDADLPDGYYFEDIFDEGRRVESWLSRFLTTKYDNQVATKPGDMPLSGQNLYSWATLFEELNRDAKHIASRSVGTDVDDFLNREFSTNILITDIKLSIVGILIPLLLLVSSPGAKWPEFITSHVPDSLLSWLLYPVEILLIFAVAYYTGYLFLYMLVDLNYEVPTTMKEALGVEDSETEGG</sequence>
<evidence type="ECO:0000313" key="3">
    <source>
        <dbReference type="Proteomes" id="UP000607197"/>
    </source>
</evidence>
<gene>
    <name evidence="2" type="ORF">GCM10009039_26340</name>
</gene>
<keyword evidence="1" id="KW-0812">Transmembrane</keyword>
<dbReference type="Proteomes" id="UP000607197">
    <property type="component" value="Unassembled WGS sequence"/>
</dbReference>
<keyword evidence="1" id="KW-1133">Transmembrane helix</keyword>
<dbReference type="RefSeq" id="WP_188979652.1">
    <property type="nucleotide sequence ID" value="NZ_BMPG01000003.1"/>
</dbReference>
<reference evidence="2" key="1">
    <citation type="journal article" date="2014" name="Int. J. Syst. Evol. Microbiol.">
        <title>Complete genome sequence of Corynebacterium casei LMG S-19264T (=DSM 44701T), isolated from a smear-ripened cheese.</title>
        <authorList>
            <consortium name="US DOE Joint Genome Institute (JGI-PGF)"/>
            <person name="Walter F."/>
            <person name="Albersmeier A."/>
            <person name="Kalinowski J."/>
            <person name="Ruckert C."/>
        </authorList>
    </citation>
    <scope>NUCLEOTIDE SEQUENCE</scope>
    <source>
        <strain evidence="2">JCM 19596</strain>
    </source>
</reference>
<organism evidence="2 3">
    <name type="scientific">Halocalculus aciditolerans</name>
    <dbReference type="NCBI Taxonomy" id="1383812"/>
    <lineage>
        <taxon>Archaea</taxon>
        <taxon>Methanobacteriati</taxon>
        <taxon>Methanobacteriota</taxon>
        <taxon>Stenosarchaea group</taxon>
        <taxon>Halobacteria</taxon>
        <taxon>Halobacteriales</taxon>
        <taxon>Halobacteriaceae</taxon>
        <taxon>Halocalculus</taxon>
    </lineage>
</organism>
<keyword evidence="3" id="KW-1185">Reference proteome</keyword>
<dbReference type="AlphaFoldDB" id="A0A830FEL2"/>
<accession>A0A830FEL2</accession>
<evidence type="ECO:0000256" key="1">
    <source>
        <dbReference type="SAM" id="Phobius"/>
    </source>
</evidence>
<comment type="caution">
    <text evidence="2">The sequence shown here is derived from an EMBL/GenBank/DDBJ whole genome shotgun (WGS) entry which is preliminary data.</text>
</comment>
<keyword evidence="1" id="KW-0472">Membrane</keyword>
<name>A0A830FEL2_9EURY</name>
<feature type="transmembrane region" description="Helical" evidence="1">
    <location>
        <begin position="249"/>
        <end position="270"/>
    </location>
</feature>
<dbReference type="EMBL" id="BMPG01000003">
    <property type="protein sequence ID" value="GGL67086.1"/>
    <property type="molecule type" value="Genomic_DNA"/>
</dbReference>
<evidence type="ECO:0000313" key="2">
    <source>
        <dbReference type="EMBL" id="GGL67086.1"/>
    </source>
</evidence>
<reference evidence="2" key="2">
    <citation type="submission" date="2020-09" db="EMBL/GenBank/DDBJ databases">
        <authorList>
            <person name="Sun Q."/>
            <person name="Ohkuma M."/>
        </authorList>
    </citation>
    <scope>NUCLEOTIDE SEQUENCE</scope>
    <source>
        <strain evidence="2">JCM 19596</strain>
    </source>
</reference>
<feature type="transmembrane region" description="Helical" evidence="1">
    <location>
        <begin position="291"/>
        <end position="317"/>
    </location>
</feature>
<protein>
    <submittedName>
        <fullName evidence="2">Uncharacterized protein</fullName>
    </submittedName>
</protein>
<proteinExistence type="predicted"/>